<dbReference type="EMBL" id="JAWRCP010000001">
    <property type="protein sequence ID" value="MDW6091562.1"/>
    <property type="molecule type" value="Genomic_DNA"/>
</dbReference>
<dbReference type="InterPro" id="IPR006342">
    <property type="entry name" value="FkbM_mtfrase"/>
</dbReference>
<dbReference type="Gene3D" id="3.40.50.150">
    <property type="entry name" value="Vaccinia Virus protein VP39"/>
    <property type="match status" value="1"/>
</dbReference>
<dbReference type="GO" id="GO:0032259">
    <property type="term" value="P:methylation"/>
    <property type="evidence" value="ECO:0007669"/>
    <property type="project" value="UniProtKB-KW"/>
</dbReference>
<evidence type="ECO:0000313" key="2">
    <source>
        <dbReference type="EMBL" id="MDW6091562.1"/>
    </source>
</evidence>
<keyword evidence="2" id="KW-0808">Transferase</keyword>
<name>A0ABU4IQ85_9VIBR</name>
<dbReference type="SUPFAM" id="SSF53335">
    <property type="entry name" value="S-adenosyl-L-methionine-dependent methyltransferases"/>
    <property type="match status" value="1"/>
</dbReference>
<dbReference type="GO" id="GO:0008168">
    <property type="term" value="F:methyltransferase activity"/>
    <property type="evidence" value="ECO:0007669"/>
    <property type="project" value="UniProtKB-KW"/>
</dbReference>
<dbReference type="RefSeq" id="WP_318584317.1">
    <property type="nucleotide sequence ID" value="NZ_JAWRCP010000001.1"/>
</dbReference>
<dbReference type="PANTHER" id="PTHR36973">
    <property type="entry name" value="SLL1456 PROTEIN-RELATED"/>
    <property type="match status" value="1"/>
</dbReference>
<dbReference type="Pfam" id="PF05050">
    <property type="entry name" value="Methyltransf_21"/>
    <property type="match status" value="1"/>
</dbReference>
<dbReference type="PANTHER" id="PTHR36973:SF4">
    <property type="entry name" value="NODULATION PROTEIN"/>
    <property type="match status" value="1"/>
</dbReference>
<accession>A0ABU4IQ85</accession>
<comment type="caution">
    <text evidence="2">The sequence shown here is derived from an EMBL/GenBank/DDBJ whole genome shotgun (WGS) entry which is preliminary data.</text>
</comment>
<keyword evidence="3" id="KW-1185">Reference proteome</keyword>
<reference evidence="2 3" key="1">
    <citation type="submission" date="2023-11" db="EMBL/GenBank/DDBJ databases">
        <title>Plant-associative lifestyle of Vibrio porteresiae and its evolutionary dynamics.</title>
        <authorList>
            <person name="Rameshkumar N."/>
            <person name="Kirti K."/>
        </authorList>
    </citation>
    <scope>NUCLEOTIDE SEQUENCE [LARGE SCALE GENOMIC DNA]</scope>
    <source>
        <strain evidence="2 3">MSSRF7</strain>
    </source>
</reference>
<dbReference type="InterPro" id="IPR029063">
    <property type="entry name" value="SAM-dependent_MTases_sf"/>
</dbReference>
<dbReference type="Proteomes" id="UP001279860">
    <property type="component" value="Unassembled WGS sequence"/>
</dbReference>
<sequence>MMISYAQNFEDVILSRVFKDIERGFYIDVGANDPCIDSVTKHFYDKGWHGVNIEPLKSHFDDLENERTRDINLNIAISNEKGTFSLWETEIRGWATLDADTALRHEENGYKGFWRDIKSDTLERVCDNNVVSNDIHFLKVDVEGFEKQVLESADFIKYRPWVILVESTVAGSEVENFDKWESILISNNYTFVYFDGLNRFYLSNDKLYLKDRFRCPINIYDNFITIQHYQALLDVNNLHSELLRSENDLKEMKNYVNSLHSSIFWKLLYPIRLIIRFIRKIMRICKCRVLFFFNKLKGKIVKLIYRLLPKLFIYARYIEKVSPRIYSLLLSIRYNLKKKEKRILILNNRSAIIYDELKSAIERKSNK</sequence>
<gene>
    <name evidence="2" type="ORF">SBX64_03195</name>
</gene>
<evidence type="ECO:0000259" key="1">
    <source>
        <dbReference type="Pfam" id="PF05050"/>
    </source>
</evidence>
<organism evidence="2 3">
    <name type="scientific">Vibrio rhizosphaerae</name>
    <dbReference type="NCBI Taxonomy" id="398736"/>
    <lineage>
        <taxon>Bacteria</taxon>
        <taxon>Pseudomonadati</taxon>
        <taxon>Pseudomonadota</taxon>
        <taxon>Gammaproteobacteria</taxon>
        <taxon>Vibrionales</taxon>
        <taxon>Vibrionaceae</taxon>
        <taxon>Vibrio</taxon>
    </lineage>
</organism>
<proteinExistence type="predicted"/>
<evidence type="ECO:0000313" key="3">
    <source>
        <dbReference type="Proteomes" id="UP001279860"/>
    </source>
</evidence>
<keyword evidence="2" id="KW-0489">Methyltransferase</keyword>
<dbReference type="InterPro" id="IPR053188">
    <property type="entry name" value="FkbM_Methyltransferase"/>
</dbReference>
<dbReference type="NCBIfam" id="TIGR01444">
    <property type="entry name" value="fkbM_fam"/>
    <property type="match status" value="1"/>
</dbReference>
<protein>
    <submittedName>
        <fullName evidence="2">FkbM family methyltransferase</fullName>
    </submittedName>
</protein>
<feature type="domain" description="Methyltransferase FkbM" evidence="1">
    <location>
        <begin position="28"/>
        <end position="190"/>
    </location>
</feature>